<dbReference type="OrthoDB" id="9759607at2"/>
<dbReference type="InterPro" id="IPR050469">
    <property type="entry name" value="Diguanylate_Cyclase"/>
</dbReference>
<dbReference type="SMART" id="SM00267">
    <property type="entry name" value="GGDEF"/>
    <property type="match status" value="1"/>
</dbReference>
<dbReference type="Gene3D" id="3.30.70.270">
    <property type="match status" value="1"/>
</dbReference>
<dbReference type="Pfam" id="PF00072">
    <property type="entry name" value="Response_reg"/>
    <property type="match status" value="1"/>
</dbReference>
<dbReference type="SMART" id="SM00448">
    <property type="entry name" value="REC"/>
    <property type="match status" value="1"/>
</dbReference>
<dbReference type="InterPro" id="IPR043128">
    <property type="entry name" value="Rev_trsase/Diguanyl_cyclase"/>
</dbReference>
<organism evidence="4 5">
    <name type="scientific">Desulfuribacillus alkaliarsenatis</name>
    <dbReference type="NCBI Taxonomy" id="766136"/>
    <lineage>
        <taxon>Bacteria</taxon>
        <taxon>Bacillati</taxon>
        <taxon>Bacillota</taxon>
        <taxon>Desulfuribacillia</taxon>
        <taxon>Desulfuribacillales</taxon>
        <taxon>Desulfuribacillaceae</taxon>
        <taxon>Desulfuribacillus</taxon>
    </lineage>
</organism>
<dbReference type="RefSeq" id="WP_069642157.1">
    <property type="nucleotide sequence ID" value="NZ_MIJE01000001.1"/>
</dbReference>
<dbReference type="SUPFAM" id="SSF52172">
    <property type="entry name" value="CheY-like"/>
    <property type="match status" value="1"/>
</dbReference>
<evidence type="ECO:0008006" key="6">
    <source>
        <dbReference type="Google" id="ProtNLM"/>
    </source>
</evidence>
<evidence type="ECO:0000313" key="4">
    <source>
        <dbReference type="EMBL" id="OEF98665.1"/>
    </source>
</evidence>
<dbReference type="PROSITE" id="PS50887">
    <property type="entry name" value="GGDEF"/>
    <property type="match status" value="1"/>
</dbReference>
<dbReference type="PROSITE" id="PS50110">
    <property type="entry name" value="RESPONSE_REGULATORY"/>
    <property type="match status" value="1"/>
</dbReference>
<dbReference type="Gene3D" id="3.40.50.2300">
    <property type="match status" value="1"/>
</dbReference>
<dbReference type="NCBIfam" id="TIGR00254">
    <property type="entry name" value="GGDEF"/>
    <property type="match status" value="1"/>
</dbReference>
<evidence type="ECO:0000259" key="2">
    <source>
        <dbReference type="PROSITE" id="PS50110"/>
    </source>
</evidence>
<dbReference type="SUPFAM" id="SSF55073">
    <property type="entry name" value="Nucleotide cyclase"/>
    <property type="match status" value="1"/>
</dbReference>
<sequence length="349" mass="39001">MSILIVDDSTLARAVLSDILMGNGYDDIVMKSSAKEAIEYILKNSCGSPSDVSIEVDLILMDGIMPEIEGIEACRLIRNIEGMADIPIIMVTGKTDIKTLQDAFDAGANDYITKPFNKLELLARVRAALNLKYEIDKRKDRERELKELNKILQELSSIDGLTGVANRRRFDETLEIEFKRAVRNNKKLSIIMADIDFFKEYNDTYGHQAGDDCLKKIASVLNDIVKRPGDLVARYGGEEFVVILPDTDEQGAKNIALLAKNNVENLKIPHEKSRVGEHVTISLGVSTLTEDIATRHQLLKEADIALYESKKSGRNCVHVYSANSNTPGHCDAKIIRLSEKQLEKKHKVD</sequence>
<accession>A0A1E5G6E5</accession>
<dbReference type="PANTHER" id="PTHR45138">
    <property type="entry name" value="REGULATORY COMPONENTS OF SENSORY TRANSDUCTION SYSTEM"/>
    <property type="match status" value="1"/>
</dbReference>
<dbReference type="Proteomes" id="UP000094296">
    <property type="component" value="Unassembled WGS sequence"/>
</dbReference>
<dbReference type="GO" id="GO:0052621">
    <property type="term" value="F:diguanylate cyclase activity"/>
    <property type="evidence" value="ECO:0007669"/>
    <property type="project" value="TreeGrafter"/>
</dbReference>
<feature type="domain" description="GGDEF" evidence="3">
    <location>
        <begin position="186"/>
        <end position="322"/>
    </location>
</feature>
<dbReference type="STRING" id="766136.BHF68_03120"/>
<dbReference type="InterPro" id="IPR000160">
    <property type="entry name" value="GGDEF_dom"/>
</dbReference>
<keyword evidence="5" id="KW-1185">Reference proteome</keyword>
<dbReference type="GO" id="GO:0043709">
    <property type="term" value="P:cell adhesion involved in single-species biofilm formation"/>
    <property type="evidence" value="ECO:0007669"/>
    <property type="project" value="TreeGrafter"/>
</dbReference>
<dbReference type="InterPro" id="IPR029787">
    <property type="entry name" value="Nucleotide_cyclase"/>
</dbReference>
<proteinExistence type="predicted"/>
<name>A0A1E5G6E5_9FIRM</name>
<keyword evidence="1" id="KW-0597">Phosphoprotein</keyword>
<feature type="modified residue" description="4-aspartylphosphate" evidence="1">
    <location>
        <position position="62"/>
    </location>
</feature>
<dbReference type="PANTHER" id="PTHR45138:SF9">
    <property type="entry name" value="DIGUANYLATE CYCLASE DGCM-RELATED"/>
    <property type="match status" value="1"/>
</dbReference>
<protein>
    <recommendedName>
        <fullName evidence="6">Diguanylate cyclase response regulator</fullName>
    </recommendedName>
</protein>
<dbReference type="GO" id="GO:1902201">
    <property type="term" value="P:negative regulation of bacterial-type flagellum-dependent cell motility"/>
    <property type="evidence" value="ECO:0007669"/>
    <property type="project" value="TreeGrafter"/>
</dbReference>
<dbReference type="GO" id="GO:0000160">
    <property type="term" value="P:phosphorelay signal transduction system"/>
    <property type="evidence" value="ECO:0007669"/>
    <property type="project" value="InterPro"/>
</dbReference>
<dbReference type="CDD" id="cd01949">
    <property type="entry name" value="GGDEF"/>
    <property type="match status" value="1"/>
</dbReference>
<gene>
    <name evidence="4" type="ORF">BHF68_03120</name>
</gene>
<reference evidence="4 5" key="1">
    <citation type="submission" date="2016-09" db="EMBL/GenBank/DDBJ databases">
        <title>Draft genome sequence for the type strain of Desulfuribacillus alkaliarsenatis AHT28, an obligately anaerobic, sulfidogenic bacterium isolated from Russian soda lake sediments.</title>
        <authorList>
            <person name="Abin C.A."/>
            <person name="Hollibaugh J.T."/>
        </authorList>
    </citation>
    <scope>NUCLEOTIDE SEQUENCE [LARGE SCALE GENOMIC DNA]</scope>
    <source>
        <strain evidence="4 5">AHT28</strain>
    </source>
</reference>
<evidence type="ECO:0000259" key="3">
    <source>
        <dbReference type="PROSITE" id="PS50887"/>
    </source>
</evidence>
<dbReference type="GO" id="GO:0005886">
    <property type="term" value="C:plasma membrane"/>
    <property type="evidence" value="ECO:0007669"/>
    <property type="project" value="TreeGrafter"/>
</dbReference>
<comment type="caution">
    <text evidence="4">The sequence shown here is derived from an EMBL/GenBank/DDBJ whole genome shotgun (WGS) entry which is preliminary data.</text>
</comment>
<feature type="domain" description="Response regulatory" evidence="2">
    <location>
        <begin position="2"/>
        <end position="129"/>
    </location>
</feature>
<evidence type="ECO:0000313" key="5">
    <source>
        <dbReference type="Proteomes" id="UP000094296"/>
    </source>
</evidence>
<dbReference type="FunFam" id="3.30.70.270:FF:000001">
    <property type="entry name" value="Diguanylate cyclase domain protein"/>
    <property type="match status" value="1"/>
</dbReference>
<evidence type="ECO:0000256" key="1">
    <source>
        <dbReference type="PROSITE-ProRule" id="PRU00169"/>
    </source>
</evidence>
<dbReference type="AlphaFoldDB" id="A0A1E5G6E5"/>
<dbReference type="Pfam" id="PF00990">
    <property type="entry name" value="GGDEF"/>
    <property type="match status" value="1"/>
</dbReference>
<dbReference type="EMBL" id="MIJE01000001">
    <property type="protein sequence ID" value="OEF98665.1"/>
    <property type="molecule type" value="Genomic_DNA"/>
</dbReference>
<dbReference type="InterPro" id="IPR001789">
    <property type="entry name" value="Sig_transdc_resp-reg_receiver"/>
</dbReference>
<dbReference type="InterPro" id="IPR011006">
    <property type="entry name" value="CheY-like_superfamily"/>
</dbReference>